<dbReference type="InterPro" id="IPR007269">
    <property type="entry name" value="ICMT_MeTrfase"/>
</dbReference>
<name>A0A242VGN8_9STAP</name>
<reference evidence="7 9" key="1">
    <citation type="submission" date="2017-04" db="EMBL/GenBank/DDBJ databases">
        <title>Staphylococcus agnetis, a potential pathogen in the broiler production.</title>
        <authorList>
            <person name="Poulsen L."/>
        </authorList>
    </citation>
    <scope>NUCLEOTIDE SEQUENCE [LARGE SCALE GENOMIC DNA]</scope>
    <source>
        <strain evidence="7 9">723_310714_2_2_spleen</strain>
    </source>
</reference>
<evidence type="ECO:0000256" key="5">
    <source>
        <dbReference type="SAM" id="Phobius"/>
    </source>
</evidence>
<dbReference type="PANTHER" id="PTHR43847">
    <property type="entry name" value="BLL3993 PROTEIN"/>
    <property type="match status" value="1"/>
</dbReference>
<dbReference type="Gene3D" id="1.20.120.1630">
    <property type="match status" value="1"/>
</dbReference>
<evidence type="ECO:0000313" key="10">
    <source>
        <dbReference type="Proteomes" id="UP000646308"/>
    </source>
</evidence>
<gene>
    <name evidence="7" type="ORF">B9M88_04290</name>
    <name evidence="6" type="ORF">GLV84_04525</name>
    <name evidence="8" type="ORF">MUA95_00815</name>
</gene>
<feature type="transmembrane region" description="Helical" evidence="5">
    <location>
        <begin position="128"/>
        <end position="152"/>
    </location>
</feature>
<proteinExistence type="predicted"/>
<evidence type="ECO:0000313" key="8">
    <source>
        <dbReference type="EMBL" id="UXU57382.1"/>
    </source>
</evidence>
<dbReference type="PANTHER" id="PTHR43847:SF1">
    <property type="entry name" value="BLL3993 PROTEIN"/>
    <property type="match status" value="1"/>
</dbReference>
<dbReference type="Proteomes" id="UP000195208">
    <property type="component" value="Unassembled WGS sequence"/>
</dbReference>
<keyword evidence="2 5" id="KW-0812">Transmembrane</keyword>
<organism evidence="6 10">
    <name type="scientific">Staphylococcus agnetis</name>
    <dbReference type="NCBI Taxonomy" id="985762"/>
    <lineage>
        <taxon>Bacteria</taxon>
        <taxon>Bacillati</taxon>
        <taxon>Bacillota</taxon>
        <taxon>Bacilli</taxon>
        <taxon>Bacillales</taxon>
        <taxon>Staphylococcaceae</taxon>
        <taxon>Staphylococcus</taxon>
    </lineage>
</organism>
<comment type="subcellular location">
    <subcellularLocation>
        <location evidence="1">Membrane</location>
        <topology evidence="1">Multi-pass membrane protein</topology>
    </subcellularLocation>
</comment>
<sequence length="166" mass="18800">MVLTLLAAFFVIRLYSLYISINNAKALIAEGAKEYGQANSKGLAATHILIYVGAAFEAWMHHTTLGAINVIGLIILILSYIVLFHVIRTLGRIWTLKIFILPHHPIVKSGLYKITKHPNYFLNIIPELLGVLLLTSATYTWILLLPYAHFLVKRIIQEEKLMESFN</sequence>
<evidence type="ECO:0000256" key="4">
    <source>
        <dbReference type="ARBA" id="ARBA00023136"/>
    </source>
</evidence>
<dbReference type="RefSeq" id="WP_085622616.1">
    <property type="nucleotide sequence ID" value="NZ_CP045927.1"/>
</dbReference>
<dbReference type="GO" id="GO:0032259">
    <property type="term" value="P:methylation"/>
    <property type="evidence" value="ECO:0007669"/>
    <property type="project" value="UniProtKB-KW"/>
</dbReference>
<dbReference type="Proteomes" id="UP000646308">
    <property type="component" value="Unassembled WGS sequence"/>
</dbReference>
<dbReference type="EMBL" id="CP094809">
    <property type="protein sequence ID" value="UXU57382.1"/>
    <property type="molecule type" value="Genomic_DNA"/>
</dbReference>
<dbReference type="Proteomes" id="UP001065705">
    <property type="component" value="Chromosome"/>
</dbReference>
<dbReference type="GeneID" id="57692778"/>
<evidence type="ECO:0000256" key="1">
    <source>
        <dbReference type="ARBA" id="ARBA00004141"/>
    </source>
</evidence>
<evidence type="ECO:0000313" key="9">
    <source>
        <dbReference type="Proteomes" id="UP000195208"/>
    </source>
</evidence>
<dbReference type="AlphaFoldDB" id="A0A242VGN8"/>
<evidence type="ECO:0000256" key="3">
    <source>
        <dbReference type="ARBA" id="ARBA00022989"/>
    </source>
</evidence>
<keyword evidence="8" id="KW-0489">Methyltransferase</keyword>
<keyword evidence="9" id="KW-1185">Reference proteome</keyword>
<keyword evidence="3 5" id="KW-1133">Transmembrane helix</keyword>
<keyword evidence="8" id="KW-0808">Transferase</keyword>
<evidence type="ECO:0000313" key="6">
    <source>
        <dbReference type="EMBL" id="NJI02124.1"/>
    </source>
</evidence>
<evidence type="ECO:0000256" key="2">
    <source>
        <dbReference type="ARBA" id="ARBA00022692"/>
    </source>
</evidence>
<dbReference type="GO" id="GO:0004671">
    <property type="term" value="F:protein C-terminal S-isoprenylcysteine carboxyl O-methyltransferase activity"/>
    <property type="evidence" value="ECO:0007669"/>
    <property type="project" value="InterPro"/>
</dbReference>
<dbReference type="EMBL" id="WMFL01000060">
    <property type="protein sequence ID" value="NJI02124.1"/>
    <property type="molecule type" value="Genomic_DNA"/>
</dbReference>
<feature type="transmembrane region" description="Helical" evidence="5">
    <location>
        <begin position="67"/>
        <end position="87"/>
    </location>
</feature>
<dbReference type="InterPro" id="IPR052527">
    <property type="entry name" value="Metal_cation-efflux_comp"/>
</dbReference>
<reference evidence="6" key="2">
    <citation type="submission" date="2019-11" db="EMBL/GenBank/DDBJ databases">
        <title>Whole genome comparisons of Staphylococcus agnetis isolates from cattle and chickens.</title>
        <authorList>
            <person name="Rhoads D."/>
            <person name="Shwani A."/>
            <person name="Adkins P."/>
            <person name="Calcutt M."/>
            <person name="Middleton J."/>
        </authorList>
    </citation>
    <scope>NUCLEOTIDE SEQUENCE</scope>
    <source>
        <strain evidence="6">1387</strain>
    </source>
</reference>
<evidence type="ECO:0000313" key="7">
    <source>
        <dbReference type="EMBL" id="OTW31507.1"/>
    </source>
</evidence>
<accession>A0A242VGN8</accession>
<dbReference type="EMBL" id="NEFX01000007">
    <property type="protein sequence ID" value="OTW31507.1"/>
    <property type="molecule type" value="Genomic_DNA"/>
</dbReference>
<dbReference type="GO" id="GO:0016020">
    <property type="term" value="C:membrane"/>
    <property type="evidence" value="ECO:0007669"/>
    <property type="project" value="UniProtKB-SubCell"/>
</dbReference>
<feature type="transmembrane region" description="Helical" evidence="5">
    <location>
        <begin position="42"/>
        <end position="60"/>
    </location>
</feature>
<reference evidence="8" key="3">
    <citation type="submission" date="2022-03" db="EMBL/GenBank/DDBJ databases">
        <title>Comparative Genomics of East African Camel-Associated Staphylococcaceae spp.: Diversity and Inheritance of Traits Involved in Host-Pathogen Interactions.</title>
        <authorList>
            <person name="Akarsu H."/>
            <person name="Liljander A."/>
            <person name="Younan M."/>
            <person name="Brodard I."/>
            <person name="Glucks I."/>
            <person name="Labroussaa F."/>
            <person name="Overesch G."/>
            <person name="Kuhnert P."/>
            <person name="Perreten V."/>
            <person name="Drexler J.F."/>
            <person name="Corman V.M."/>
            <person name="Falquet L."/>
            <person name="Jores J."/>
        </authorList>
    </citation>
    <scope>NUCLEOTIDE SEQUENCE</scope>
    <source>
        <strain evidence="8">IVB6197</strain>
    </source>
</reference>
<dbReference type="Pfam" id="PF04140">
    <property type="entry name" value="ICMT"/>
    <property type="match status" value="1"/>
</dbReference>
<protein>
    <submittedName>
        <fullName evidence="8">Isoprenylcysteine carboxyl methyltransferase family protein</fullName>
    </submittedName>
</protein>
<keyword evidence="4 5" id="KW-0472">Membrane</keyword>